<dbReference type="Gene3D" id="3.30.565.10">
    <property type="entry name" value="Histidine kinase-like ATPase, C-terminal domain"/>
    <property type="match status" value="1"/>
</dbReference>
<evidence type="ECO:0000256" key="5">
    <source>
        <dbReference type="ARBA" id="ARBA00022679"/>
    </source>
</evidence>
<evidence type="ECO:0000259" key="12">
    <source>
        <dbReference type="PROSITE" id="PS50112"/>
    </source>
</evidence>
<evidence type="ECO:0000313" key="15">
    <source>
        <dbReference type="Proteomes" id="UP000010473"/>
    </source>
</evidence>
<keyword evidence="9" id="KW-0175">Coiled coil</keyword>
<sequence>MKIPKQEINRLLASVALGIRQSLDLEEILHKSVAEVRDFLECDRVIIYRFYPDWSGAVIVESVAQSQWSILGSRIKDPCFENTWVEYYQQGNVTARTDINQITIDPCYQELLQNFNVTANLVVPIIQTTSNQTIQLWGLLIAHQCQHSREWQEVEIEFLKQLTTQIGIAIAQAELLALTKYELRQRQLAQQKVQQARHFLQTTIDHLPVAVFVKDASQSNFGKFLLWNKASERMFGLRAEQALGKTVYDYFCFSEANLLNQQDQQAFETRTVIEIPEQIITIGTLGKKILRTTKVPIFDDLGQPEYLLCIAEDITRRHQAEVQLQQKSEELAAFSSNLKQLHRLNTTNYATFDQLFHDYVQTGCRIFGCSTGIVSHIEGDIYTIYAVTSDLTSLSPNQQFELGNTYCAEVVKQKKTIAYHCVGTIEELRSHPVYQNFKLETYIGTPIFVEQAIYGTLNFSSTKIRNLPFTSHEREIIEMMAQSIGKFINAHQIELQRQQAVVELQQAKQELEDRVKQRTEELSQTNQRLQQELYQRQQAQVALEESEARFRSMVNSFPMLVWVSGSDSHSTFFNQAWLEFTGRTMAEELAHGWSEGVHPDDQSQYFNTYQTAFNNRQPFQLEYRLKRADGEYRWMLDYGAPRFRPDGSFAGFIGSCLDISDRKQIEATLQESEKRWRTLLENVRLLVIGMDLQGRLDYANPFFLELMGYTVTEAIGKHFIDLVHPQNRQEAVKIFQSIIQPNSPYYYHHQKILLTKSGEEKRISWNSTQMCDLQGKPIGMMCIGEDITARHAMERMKDEFISVVSHELRTPLTSIHGALGLLVSGIVQPQSEQGQRIIKIAAESTESLVRLVNDILELERLESGKIDLIKKIVQVQEIMLKAIELVQLIANRAGIILEVTNQNLEFYGDCDRIVQVLTNLLTNAIKFSERGSRVWLDVVQQSDQILFVVQDQGRGIPSDKLETIFERFHQVDASDSRRKGGTGLGLAICRNIVEQHGGKIWAESIYGKGSNFFFTIPLVKADEINN</sequence>
<dbReference type="Gene3D" id="3.30.450.40">
    <property type="match status" value="3"/>
</dbReference>
<dbReference type="InterPro" id="IPR036097">
    <property type="entry name" value="HisK_dim/P_sf"/>
</dbReference>
<dbReference type="SMART" id="SM00388">
    <property type="entry name" value="HisKA"/>
    <property type="match status" value="1"/>
</dbReference>
<comment type="similarity">
    <text evidence="2">In the N-terminal section; belongs to the phytochrome family.</text>
</comment>
<dbReference type="Pfam" id="PF02518">
    <property type="entry name" value="HATPase_c"/>
    <property type="match status" value="1"/>
</dbReference>
<dbReference type="SMART" id="SM00065">
    <property type="entry name" value="GAF"/>
    <property type="match status" value="2"/>
</dbReference>
<evidence type="ECO:0000256" key="4">
    <source>
        <dbReference type="ARBA" id="ARBA00022553"/>
    </source>
</evidence>
<feature type="domain" description="PAC" evidence="13">
    <location>
        <begin position="273"/>
        <end position="326"/>
    </location>
</feature>
<dbReference type="InterPro" id="IPR013656">
    <property type="entry name" value="PAS_4"/>
</dbReference>
<dbReference type="STRING" id="111780.Sta7437_1280"/>
<dbReference type="FunFam" id="1.10.287.130:FF:000001">
    <property type="entry name" value="Two-component sensor histidine kinase"/>
    <property type="match status" value="1"/>
</dbReference>
<feature type="domain" description="PAC" evidence="13">
    <location>
        <begin position="619"/>
        <end position="671"/>
    </location>
</feature>
<keyword evidence="5" id="KW-0808">Transferase</keyword>
<dbReference type="GO" id="GO:0000155">
    <property type="term" value="F:phosphorelay sensor kinase activity"/>
    <property type="evidence" value="ECO:0007669"/>
    <property type="project" value="InterPro"/>
</dbReference>
<evidence type="ECO:0000256" key="6">
    <source>
        <dbReference type="ARBA" id="ARBA00022777"/>
    </source>
</evidence>
<dbReference type="Pfam" id="PF00512">
    <property type="entry name" value="HisKA"/>
    <property type="match status" value="1"/>
</dbReference>
<dbReference type="InterPro" id="IPR035965">
    <property type="entry name" value="PAS-like_dom_sf"/>
</dbReference>
<dbReference type="InterPro" id="IPR029016">
    <property type="entry name" value="GAF-like_dom_sf"/>
</dbReference>
<dbReference type="SUPFAM" id="SSF55785">
    <property type="entry name" value="PYP-like sensor domain (PAS domain)"/>
    <property type="match status" value="3"/>
</dbReference>
<dbReference type="OrthoDB" id="474548at2"/>
<evidence type="ECO:0000256" key="3">
    <source>
        <dbReference type="ARBA" id="ARBA00012438"/>
    </source>
</evidence>
<dbReference type="SUPFAM" id="SSF55781">
    <property type="entry name" value="GAF domain-like"/>
    <property type="match status" value="2"/>
</dbReference>
<dbReference type="SUPFAM" id="SSF47384">
    <property type="entry name" value="Homodimeric domain of signal transducing histidine kinase"/>
    <property type="match status" value="1"/>
</dbReference>
<dbReference type="InterPro" id="IPR000700">
    <property type="entry name" value="PAS-assoc_C"/>
</dbReference>
<dbReference type="Gene3D" id="1.10.287.130">
    <property type="match status" value="1"/>
</dbReference>
<dbReference type="InterPro" id="IPR000014">
    <property type="entry name" value="PAS"/>
</dbReference>
<evidence type="ECO:0000256" key="7">
    <source>
        <dbReference type="ARBA" id="ARBA00023012"/>
    </source>
</evidence>
<dbReference type="Pfam" id="PF01590">
    <property type="entry name" value="GAF"/>
    <property type="match status" value="2"/>
</dbReference>
<gene>
    <name evidence="14" type="ordered locus">Sta7437_1280</name>
</gene>
<proteinExistence type="inferred from homology"/>
<dbReference type="InterPro" id="IPR003594">
    <property type="entry name" value="HATPase_dom"/>
</dbReference>
<dbReference type="InterPro" id="IPR013655">
    <property type="entry name" value="PAS_fold_3"/>
</dbReference>
<feature type="coiled-coil region" evidence="9">
    <location>
        <begin position="317"/>
        <end position="344"/>
    </location>
</feature>
<evidence type="ECO:0000256" key="1">
    <source>
        <dbReference type="ARBA" id="ARBA00000085"/>
    </source>
</evidence>
<organism evidence="14 15">
    <name type="scientific">Stanieria cyanosphaera (strain ATCC 29371 / PCC 7437)</name>
    <dbReference type="NCBI Taxonomy" id="111780"/>
    <lineage>
        <taxon>Bacteria</taxon>
        <taxon>Bacillati</taxon>
        <taxon>Cyanobacteriota</taxon>
        <taxon>Cyanophyceae</taxon>
        <taxon>Pleurocapsales</taxon>
        <taxon>Dermocarpellaceae</taxon>
        <taxon>Stanieria</taxon>
    </lineage>
</organism>
<dbReference type="PRINTS" id="PR00344">
    <property type="entry name" value="BCTRLSENSOR"/>
</dbReference>
<feature type="domain" description="Histidine kinase" evidence="11">
    <location>
        <begin position="803"/>
        <end position="1020"/>
    </location>
</feature>
<dbReference type="AlphaFoldDB" id="K9XQF4"/>
<accession>K9XQF4</accession>
<dbReference type="SMART" id="SM00091">
    <property type="entry name" value="PAS"/>
    <property type="match status" value="3"/>
</dbReference>
<dbReference type="InterPro" id="IPR036890">
    <property type="entry name" value="HATPase_C_sf"/>
</dbReference>
<dbReference type="PATRIC" id="fig|111780.3.peg.1333"/>
<feature type="domain" description="Phytochrome chromophore attachment site" evidence="10">
    <location>
        <begin position="24"/>
        <end position="165"/>
    </location>
</feature>
<dbReference type="SMART" id="SM00086">
    <property type="entry name" value="PAC"/>
    <property type="match status" value="3"/>
</dbReference>
<dbReference type="FunFam" id="3.30.565.10:FF:000006">
    <property type="entry name" value="Sensor histidine kinase WalK"/>
    <property type="match status" value="1"/>
</dbReference>
<dbReference type="InterPro" id="IPR016132">
    <property type="entry name" value="Phyto_chromo_attachment"/>
</dbReference>
<evidence type="ECO:0000313" key="14">
    <source>
        <dbReference type="EMBL" id="AFZ34850.1"/>
    </source>
</evidence>
<evidence type="ECO:0000256" key="2">
    <source>
        <dbReference type="ARBA" id="ARBA00006402"/>
    </source>
</evidence>
<dbReference type="eggNOG" id="COG5002">
    <property type="taxonomic scope" value="Bacteria"/>
</dbReference>
<evidence type="ECO:0000259" key="13">
    <source>
        <dbReference type="PROSITE" id="PS50113"/>
    </source>
</evidence>
<dbReference type="CDD" id="cd16922">
    <property type="entry name" value="HATPase_EvgS-ArcB-TorS-like"/>
    <property type="match status" value="1"/>
</dbReference>
<dbReference type="InterPro" id="IPR003018">
    <property type="entry name" value="GAF"/>
</dbReference>
<protein>
    <recommendedName>
        <fullName evidence="3">histidine kinase</fullName>
        <ecNumber evidence="3">2.7.13.3</ecNumber>
    </recommendedName>
</protein>
<comment type="catalytic activity">
    <reaction evidence="1">
        <text>ATP + protein L-histidine = ADP + protein N-phospho-L-histidine.</text>
        <dbReference type="EC" id="2.7.13.3"/>
    </reaction>
</comment>
<keyword evidence="8" id="KW-0472">Membrane</keyword>
<keyword evidence="7" id="KW-0902">Two-component regulatory system</keyword>
<evidence type="ECO:0000256" key="9">
    <source>
        <dbReference type="SAM" id="Coils"/>
    </source>
</evidence>
<dbReference type="EC" id="2.7.13.3" evidence="3"/>
<dbReference type="Pfam" id="PF08448">
    <property type="entry name" value="PAS_4"/>
    <property type="match status" value="2"/>
</dbReference>
<dbReference type="CDD" id="cd00082">
    <property type="entry name" value="HisKA"/>
    <property type="match status" value="1"/>
</dbReference>
<dbReference type="InterPro" id="IPR001610">
    <property type="entry name" value="PAC"/>
</dbReference>
<dbReference type="PANTHER" id="PTHR43304:SF1">
    <property type="entry name" value="PAC DOMAIN-CONTAINING PROTEIN"/>
    <property type="match status" value="1"/>
</dbReference>
<dbReference type="PROSITE" id="PS50109">
    <property type="entry name" value="HIS_KIN"/>
    <property type="match status" value="1"/>
</dbReference>
<dbReference type="RefSeq" id="WP_015192523.1">
    <property type="nucleotide sequence ID" value="NC_019748.1"/>
</dbReference>
<feature type="coiled-coil region" evidence="9">
    <location>
        <begin position="490"/>
        <end position="549"/>
    </location>
</feature>
<dbReference type="InterPro" id="IPR005467">
    <property type="entry name" value="His_kinase_dom"/>
</dbReference>
<dbReference type="InterPro" id="IPR052162">
    <property type="entry name" value="Sensor_kinase/Photoreceptor"/>
</dbReference>
<dbReference type="HOGENOM" id="CLU_000445_50_0_3"/>
<dbReference type="Gene3D" id="3.30.450.20">
    <property type="entry name" value="PAS domain"/>
    <property type="match status" value="3"/>
</dbReference>
<keyword evidence="6 14" id="KW-0418">Kinase</keyword>
<dbReference type="KEGG" id="scs:Sta7437_1280"/>
<evidence type="ECO:0000259" key="11">
    <source>
        <dbReference type="PROSITE" id="PS50109"/>
    </source>
</evidence>
<dbReference type="Pfam" id="PF08447">
    <property type="entry name" value="PAS_3"/>
    <property type="match status" value="1"/>
</dbReference>
<dbReference type="PROSITE" id="PS50112">
    <property type="entry name" value="PAS"/>
    <property type="match status" value="3"/>
</dbReference>
<dbReference type="EMBL" id="CP003653">
    <property type="protein sequence ID" value="AFZ34850.1"/>
    <property type="molecule type" value="Genomic_DNA"/>
</dbReference>
<dbReference type="SMART" id="SM00387">
    <property type="entry name" value="HATPase_c"/>
    <property type="match status" value="1"/>
</dbReference>
<dbReference type="PROSITE" id="PS50113">
    <property type="entry name" value="PAC"/>
    <property type="match status" value="2"/>
</dbReference>
<keyword evidence="15" id="KW-1185">Reference proteome</keyword>
<evidence type="ECO:0000256" key="8">
    <source>
        <dbReference type="ARBA" id="ARBA00023136"/>
    </source>
</evidence>
<dbReference type="CDD" id="cd00130">
    <property type="entry name" value="PAS"/>
    <property type="match status" value="3"/>
</dbReference>
<dbReference type="PANTHER" id="PTHR43304">
    <property type="entry name" value="PHYTOCHROME-LIKE PROTEIN CPH1"/>
    <property type="match status" value="1"/>
</dbReference>
<keyword evidence="4" id="KW-0597">Phosphoprotein</keyword>
<dbReference type="PROSITE" id="PS50046">
    <property type="entry name" value="PHYTOCHROME_2"/>
    <property type="match status" value="1"/>
</dbReference>
<feature type="domain" description="PAS" evidence="12">
    <location>
        <begin position="672"/>
        <end position="742"/>
    </location>
</feature>
<dbReference type="eggNOG" id="COG2203">
    <property type="taxonomic scope" value="Bacteria"/>
</dbReference>
<dbReference type="InterPro" id="IPR003661">
    <property type="entry name" value="HisK_dim/P_dom"/>
</dbReference>
<evidence type="ECO:0000259" key="10">
    <source>
        <dbReference type="PROSITE" id="PS50046"/>
    </source>
</evidence>
<dbReference type="NCBIfam" id="TIGR00229">
    <property type="entry name" value="sensory_box"/>
    <property type="match status" value="3"/>
</dbReference>
<feature type="domain" description="PAS" evidence="12">
    <location>
        <begin position="196"/>
        <end position="270"/>
    </location>
</feature>
<dbReference type="FunFam" id="3.30.450.20:FF:000099">
    <property type="entry name" value="Sensory box sensor histidine kinase"/>
    <property type="match status" value="1"/>
</dbReference>
<reference evidence="15" key="1">
    <citation type="journal article" date="2013" name="Proc. Natl. Acad. Sci. U.S.A.">
        <title>Improving the coverage of the cyanobacterial phylum using diversity-driven genome sequencing.</title>
        <authorList>
            <person name="Shih P.M."/>
            <person name="Wu D."/>
            <person name="Latifi A."/>
            <person name="Axen S.D."/>
            <person name="Fewer D.P."/>
            <person name="Talla E."/>
            <person name="Calteau A."/>
            <person name="Cai F."/>
            <person name="Tandeau de Marsac N."/>
            <person name="Rippka R."/>
            <person name="Herdman M."/>
            <person name="Sivonen K."/>
            <person name="Coursin T."/>
            <person name="Laurent T."/>
            <person name="Goodwin L."/>
            <person name="Nolan M."/>
            <person name="Davenport K.W."/>
            <person name="Han C.S."/>
            <person name="Rubin E.M."/>
            <person name="Eisen J.A."/>
            <person name="Woyke T."/>
            <person name="Gugger M."/>
            <person name="Kerfeld C.A."/>
        </authorList>
    </citation>
    <scope>NUCLEOTIDE SEQUENCE [LARGE SCALE GENOMIC DNA]</scope>
    <source>
        <strain evidence="15">ATCC 29371 / PCC 7437</strain>
    </source>
</reference>
<dbReference type="Proteomes" id="UP000010473">
    <property type="component" value="Chromosome"/>
</dbReference>
<dbReference type="SUPFAM" id="SSF55874">
    <property type="entry name" value="ATPase domain of HSP90 chaperone/DNA topoisomerase II/histidine kinase"/>
    <property type="match status" value="1"/>
</dbReference>
<feature type="domain" description="PAS" evidence="12">
    <location>
        <begin position="546"/>
        <end position="616"/>
    </location>
</feature>
<dbReference type="InterPro" id="IPR004358">
    <property type="entry name" value="Sig_transdc_His_kin-like_C"/>
</dbReference>
<name>K9XQF4_STAC7</name>